<dbReference type="REBASE" id="79034">
    <property type="entry name" value="M.Rla512ORF1030P"/>
</dbReference>
<keyword evidence="3 7" id="KW-0489">Methyltransferase</keyword>
<dbReference type="InterPro" id="IPR023095">
    <property type="entry name" value="Ade_MeTrfase_dom_2"/>
</dbReference>
<dbReference type="PANTHER" id="PTHR30481:SF2">
    <property type="entry name" value="SITE-SPECIFIC DNA-METHYLTRANSFERASE (ADENINE-SPECIFIC)"/>
    <property type="match status" value="1"/>
</dbReference>
<comment type="caution">
    <text evidence="7">The sequence shown here is derived from an EMBL/GenBank/DDBJ whole genome shotgun (WGS) entry which is preliminary data.</text>
</comment>
<accession>U5DNG1</accession>
<dbReference type="GO" id="GO:0043565">
    <property type="term" value="F:sequence-specific DNA binding"/>
    <property type="evidence" value="ECO:0007669"/>
    <property type="project" value="TreeGrafter"/>
</dbReference>
<dbReference type="PANTHER" id="PTHR30481">
    <property type="entry name" value="DNA ADENINE METHYLASE"/>
    <property type="match status" value="1"/>
</dbReference>
<reference evidence="7 8" key="1">
    <citation type="submission" date="2013-05" db="EMBL/GenBank/DDBJ databases">
        <title>Draft genome sequence of Rubidibacter lacunae KORDI 51-2.</title>
        <authorList>
            <person name="Choi D.H."/>
            <person name="Noh J.H."/>
            <person name="Kwon K.-K."/>
            <person name="Lee J.-H."/>
            <person name="Ryu J.-Y."/>
        </authorList>
    </citation>
    <scope>NUCLEOTIDE SEQUENCE [LARGE SCALE GENOMIC DNA]</scope>
    <source>
        <strain evidence="7 8">KORDI 51-2</strain>
    </source>
</reference>
<dbReference type="GO" id="GO:1904047">
    <property type="term" value="F:S-adenosyl-L-methionine binding"/>
    <property type="evidence" value="ECO:0007669"/>
    <property type="project" value="TreeGrafter"/>
</dbReference>
<organism evidence="7 8">
    <name type="scientific">Rubidibacter lacunae KORDI 51-2</name>
    <dbReference type="NCBI Taxonomy" id="582515"/>
    <lineage>
        <taxon>Bacteria</taxon>
        <taxon>Bacillati</taxon>
        <taxon>Cyanobacteriota</taxon>
        <taxon>Cyanophyceae</taxon>
        <taxon>Oscillatoriophycideae</taxon>
        <taxon>Chroococcales</taxon>
        <taxon>Aphanothecaceae</taxon>
        <taxon>Rubidibacter</taxon>
    </lineage>
</organism>
<dbReference type="PIRSF" id="PIRSF000398">
    <property type="entry name" value="M_m6A_EcoRV"/>
    <property type="match status" value="1"/>
</dbReference>
<dbReference type="STRING" id="582515.KR51_00001030"/>
<dbReference type="GO" id="GO:0009007">
    <property type="term" value="F:site-specific DNA-methyltransferase (adenine-specific) activity"/>
    <property type="evidence" value="ECO:0007669"/>
    <property type="project" value="UniProtKB-EC"/>
</dbReference>
<comment type="similarity">
    <text evidence="1">Belongs to the N(4)/N(6)-methyltransferase family.</text>
</comment>
<proteinExistence type="inferred from homology"/>
<dbReference type="SUPFAM" id="SSF53335">
    <property type="entry name" value="S-adenosyl-L-methionine-dependent methyltransferases"/>
    <property type="match status" value="1"/>
</dbReference>
<keyword evidence="8" id="KW-1185">Reference proteome</keyword>
<comment type="catalytic activity">
    <reaction evidence="6">
        <text>a 2'-deoxyadenosine in DNA + S-adenosyl-L-methionine = an N(6)-methyl-2'-deoxyadenosine in DNA + S-adenosyl-L-homocysteine + H(+)</text>
        <dbReference type="Rhea" id="RHEA:15197"/>
        <dbReference type="Rhea" id="RHEA-COMP:12418"/>
        <dbReference type="Rhea" id="RHEA-COMP:12419"/>
        <dbReference type="ChEBI" id="CHEBI:15378"/>
        <dbReference type="ChEBI" id="CHEBI:57856"/>
        <dbReference type="ChEBI" id="CHEBI:59789"/>
        <dbReference type="ChEBI" id="CHEBI:90615"/>
        <dbReference type="ChEBI" id="CHEBI:90616"/>
        <dbReference type="EC" id="2.1.1.72"/>
    </reaction>
</comment>
<dbReference type="Pfam" id="PF02086">
    <property type="entry name" value="MethyltransfD12"/>
    <property type="match status" value="1"/>
</dbReference>
<dbReference type="EMBL" id="ASSJ01000001">
    <property type="protein sequence ID" value="ERN43206.1"/>
    <property type="molecule type" value="Genomic_DNA"/>
</dbReference>
<evidence type="ECO:0000256" key="1">
    <source>
        <dbReference type="ARBA" id="ARBA00006594"/>
    </source>
</evidence>
<evidence type="ECO:0000313" key="7">
    <source>
        <dbReference type="EMBL" id="ERN43206.1"/>
    </source>
</evidence>
<dbReference type="InterPro" id="IPR029063">
    <property type="entry name" value="SAM-dependent_MTases_sf"/>
</dbReference>
<gene>
    <name evidence="7" type="ORF">KR51_00001030</name>
</gene>
<dbReference type="PRINTS" id="PR00505">
    <property type="entry name" value="D12N6MTFRASE"/>
</dbReference>
<dbReference type="GO" id="GO:0009307">
    <property type="term" value="P:DNA restriction-modification system"/>
    <property type="evidence" value="ECO:0007669"/>
    <property type="project" value="InterPro"/>
</dbReference>
<evidence type="ECO:0000256" key="4">
    <source>
        <dbReference type="ARBA" id="ARBA00022679"/>
    </source>
</evidence>
<dbReference type="AlphaFoldDB" id="U5DNG1"/>
<dbReference type="Gene3D" id="1.10.1020.10">
    <property type="entry name" value="Adenine-specific Methyltransferase, Domain 2"/>
    <property type="match status" value="1"/>
</dbReference>
<dbReference type="Proteomes" id="UP000016960">
    <property type="component" value="Unassembled WGS sequence"/>
</dbReference>
<dbReference type="RefSeq" id="WP_022603760.1">
    <property type="nucleotide sequence ID" value="NZ_ASSJ01000001.1"/>
</dbReference>
<name>U5DNG1_9CHRO</name>
<dbReference type="Gene3D" id="3.40.50.150">
    <property type="entry name" value="Vaccinia Virus protein VP39"/>
    <property type="match status" value="1"/>
</dbReference>
<dbReference type="eggNOG" id="COG0338">
    <property type="taxonomic scope" value="Bacteria"/>
</dbReference>
<dbReference type="InterPro" id="IPR012327">
    <property type="entry name" value="MeTrfase_D12"/>
</dbReference>
<dbReference type="GO" id="GO:0032259">
    <property type="term" value="P:methylation"/>
    <property type="evidence" value="ECO:0007669"/>
    <property type="project" value="UniProtKB-KW"/>
</dbReference>
<dbReference type="GO" id="GO:0006298">
    <property type="term" value="P:mismatch repair"/>
    <property type="evidence" value="ECO:0007669"/>
    <property type="project" value="TreeGrafter"/>
</dbReference>
<protein>
    <recommendedName>
        <fullName evidence="2">site-specific DNA-methyltransferase (adenine-specific)</fullName>
        <ecNumber evidence="2">2.1.1.72</ecNumber>
    </recommendedName>
</protein>
<evidence type="ECO:0000256" key="6">
    <source>
        <dbReference type="ARBA" id="ARBA00047942"/>
    </source>
</evidence>
<keyword evidence="5" id="KW-0949">S-adenosyl-L-methionine</keyword>
<dbReference type="InterPro" id="IPR012263">
    <property type="entry name" value="M_m6A_EcoRV"/>
</dbReference>
<evidence type="ECO:0000256" key="5">
    <source>
        <dbReference type="ARBA" id="ARBA00022691"/>
    </source>
</evidence>
<keyword evidence="4 7" id="KW-0808">Transferase</keyword>
<evidence type="ECO:0000256" key="2">
    <source>
        <dbReference type="ARBA" id="ARBA00011900"/>
    </source>
</evidence>
<dbReference type="EC" id="2.1.1.72" evidence="2"/>
<dbReference type="InParanoid" id="U5DNG1"/>
<dbReference type="PATRIC" id="fig|582515.4.peg.123"/>
<sequence length="284" mass="33372">MPEYKIKSPLRYPGGKSKAISRLSQYIPPFQELREPFFGGGSVSFYCAQIFPNTKLKASDINYDLYCFWEQLSVDPDPLIEHVWDVKFKCDNGRALYQELCGRRDSDLSDLQRAVDFFILNRITFSGTIDSGGYSEKAFQSRFTTSSIERLEKAKEIARQISFHHADYHQLLCEPGYDVFLFLDPPYYSATKSKLYGKKGDLHMHFDHQRFFEELVNCKHRWLVTYDNSEYIRELYADFYQLEWELQYGMNNYKKTTAARGKELLIANFELVLETQSLPSRFTQ</sequence>
<evidence type="ECO:0000313" key="8">
    <source>
        <dbReference type="Proteomes" id="UP000016960"/>
    </source>
</evidence>
<evidence type="ECO:0000256" key="3">
    <source>
        <dbReference type="ARBA" id="ARBA00022603"/>
    </source>
</evidence>
<dbReference type="OrthoDB" id="9805629at2"/>